<dbReference type="SUPFAM" id="SSF53067">
    <property type="entry name" value="Actin-like ATPase domain"/>
    <property type="match status" value="2"/>
</dbReference>
<dbReference type="Gene3D" id="1.10.3210.10">
    <property type="entry name" value="Hypothetical protein af1432"/>
    <property type="match status" value="1"/>
</dbReference>
<evidence type="ECO:0000259" key="2">
    <source>
        <dbReference type="Pfam" id="PF02541"/>
    </source>
</evidence>
<keyword evidence="1" id="KW-0378">Hydrolase</keyword>
<feature type="domain" description="Ppx/GppA phosphatase C-terminal" evidence="3">
    <location>
        <begin position="325"/>
        <end position="502"/>
    </location>
</feature>
<dbReference type="PANTHER" id="PTHR30005:SF14">
    <property type="entry name" value="EXOPOLYPHOSPHATASE"/>
    <property type="match status" value="1"/>
</dbReference>
<name>A0A2M8S4V2_9PAST</name>
<evidence type="ECO:0000313" key="4">
    <source>
        <dbReference type="EMBL" id="PJG86167.1"/>
    </source>
</evidence>
<dbReference type="FunFam" id="3.30.420.40:FF:000023">
    <property type="entry name" value="Guanosine-5'-triphosphate,3'-diphosphate pyrophosphatase"/>
    <property type="match status" value="1"/>
</dbReference>
<sequence>MIENNLFPKAAELLANHNNDGREIAAIDLGSNSFHMIIARIINGSIQILSRLKQQVQLAEGLDENNVLSQAAIQRGVECLALFAERLHGFAPQDVRVVGTYTLRTAVNNQDFLQQAQQVFPYHINIISGQSEAEFIYAGASHTQPEMGRKFVIDIGGGSTEMIIGDDFLPLITQSRHMGCVSFAKHYFPNNIISKAHFEHAYQSAVKKIEDLAEKYQHLGWKSVLGSSGTIKTVTQVISHTINNDGLITRPRLQQLIERVLRADHMNKLMIPGLLEERVNVFVPGLAILTAIFDVFKIRKMRYSDGALREGIIYSLEQGFQVSNIRQRTAKGLMEQFNIDENQAHRVYQTAVLLSQEYQSWNNAHLSQEMRSILLWAAQLHEVGIVINHRGLQHHSAYILQNTELPGFDKAQQELLTTLVRHHIGTFKRRELPKFSRYDYMDVLALIRLLRLAVLLNKSRQATEKAEKFSLKLNRTLTNWQLTFENDYLSRNPLIVQDLIAEKRFLETIGTLKFRFADKVSD</sequence>
<dbReference type="PIRSF" id="PIRSF001267">
    <property type="entry name" value="Pyrophosphatase_GppA_Ppx"/>
    <property type="match status" value="1"/>
</dbReference>
<proteinExistence type="predicted"/>
<dbReference type="GO" id="GO:0004309">
    <property type="term" value="F:exopolyphosphatase activity"/>
    <property type="evidence" value="ECO:0007669"/>
    <property type="project" value="TreeGrafter"/>
</dbReference>
<protein>
    <submittedName>
        <fullName evidence="4">Exopolyphosphatase</fullName>
    </submittedName>
</protein>
<evidence type="ECO:0000313" key="5">
    <source>
        <dbReference type="Proteomes" id="UP000229329"/>
    </source>
</evidence>
<dbReference type="InterPro" id="IPR030673">
    <property type="entry name" value="PyroPPase_GppA_Ppx"/>
</dbReference>
<dbReference type="Proteomes" id="UP000229329">
    <property type="component" value="Unassembled WGS sequence"/>
</dbReference>
<dbReference type="AlphaFoldDB" id="A0A2M8S4V2"/>
<dbReference type="GO" id="GO:0006798">
    <property type="term" value="P:polyphosphate catabolic process"/>
    <property type="evidence" value="ECO:0007669"/>
    <property type="project" value="TreeGrafter"/>
</dbReference>
<dbReference type="EMBL" id="PHHA01000003">
    <property type="protein sequence ID" value="PJG86167.1"/>
    <property type="molecule type" value="Genomic_DNA"/>
</dbReference>
<dbReference type="FunFam" id="3.30.420.150:FF:000001">
    <property type="entry name" value="Guanosine-5'-triphosphate,3'-diphosphate pyrophosphatase"/>
    <property type="match status" value="1"/>
</dbReference>
<dbReference type="Pfam" id="PF21447">
    <property type="entry name" value="Ppx-GppA_III"/>
    <property type="match status" value="1"/>
</dbReference>
<dbReference type="Gene3D" id="3.30.420.40">
    <property type="match status" value="1"/>
</dbReference>
<dbReference type="Gene3D" id="3.30.420.150">
    <property type="entry name" value="Exopolyphosphatase. Domain 2"/>
    <property type="match status" value="1"/>
</dbReference>
<dbReference type="InterPro" id="IPR048950">
    <property type="entry name" value="Ppx_GppA_C"/>
</dbReference>
<dbReference type="Pfam" id="PF02541">
    <property type="entry name" value="Ppx-GppA"/>
    <property type="match status" value="1"/>
</dbReference>
<dbReference type="InterPro" id="IPR003695">
    <property type="entry name" value="Ppx_GppA_N"/>
</dbReference>
<dbReference type="InterPro" id="IPR043129">
    <property type="entry name" value="ATPase_NBD"/>
</dbReference>
<reference evidence="4 5" key="1">
    <citation type="submission" date="2017-11" db="EMBL/GenBank/DDBJ databases">
        <title>Reclassification of Bisgaard taxon 7 as Conservatibacter flavescens gen. nov., sp. nov.</title>
        <authorList>
            <person name="Christensen H."/>
        </authorList>
    </citation>
    <scope>NUCLEOTIDE SEQUENCE [LARGE SCALE GENOMIC DNA]</scope>
    <source>
        <strain evidence="4 5">7_4</strain>
    </source>
</reference>
<evidence type="ECO:0000259" key="3">
    <source>
        <dbReference type="Pfam" id="PF21447"/>
    </source>
</evidence>
<organism evidence="4 5">
    <name type="scientific">Conservatibacter flavescens</name>
    <dbReference type="NCBI Taxonomy" id="28161"/>
    <lineage>
        <taxon>Bacteria</taxon>
        <taxon>Pseudomonadati</taxon>
        <taxon>Pseudomonadota</taxon>
        <taxon>Gammaproteobacteria</taxon>
        <taxon>Pasteurellales</taxon>
        <taxon>Pasteurellaceae</taxon>
        <taxon>Conservatibacter</taxon>
    </lineage>
</organism>
<gene>
    <name evidence="4" type="ORF">CVP05_03065</name>
</gene>
<comment type="caution">
    <text evidence="4">The sequence shown here is derived from an EMBL/GenBank/DDBJ whole genome shotgun (WGS) entry which is preliminary data.</text>
</comment>
<evidence type="ECO:0000256" key="1">
    <source>
        <dbReference type="ARBA" id="ARBA00022801"/>
    </source>
</evidence>
<dbReference type="SUPFAM" id="SSF109604">
    <property type="entry name" value="HD-domain/PDEase-like"/>
    <property type="match status" value="1"/>
</dbReference>
<dbReference type="OrthoDB" id="9793035at2"/>
<dbReference type="InterPro" id="IPR050273">
    <property type="entry name" value="GppA/Ppx_hydrolase"/>
</dbReference>
<dbReference type="RefSeq" id="WP_100288099.1">
    <property type="nucleotide sequence ID" value="NZ_PHHA01000003.1"/>
</dbReference>
<accession>A0A2M8S4V2</accession>
<keyword evidence="5" id="KW-1185">Reference proteome</keyword>
<feature type="domain" description="Ppx/GppA phosphatase N-terminal" evidence="2">
    <location>
        <begin position="37"/>
        <end position="317"/>
    </location>
</feature>
<dbReference type="PANTHER" id="PTHR30005">
    <property type="entry name" value="EXOPOLYPHOSPHATASE"/>
    <property type="match status" value="1"/>
</dbReference>